<proteinExistence type="predicted"/>
<keyword evidence="3" id="KW-1185">Reference proteome</keyword>
<organism evidence="2 3">
    <name type="scientific">Petrolisthes cinctipes</name>
    <name type="common">Flat porcelain crab</name>
    <dbReference type="NCBI Taxonomy" id="88211"/>
    <lineage>
        <taxon>Eukaryota</taxon>
        <taxon>Metazoa</taxon>
        <taxon>Ecdysozoa</taxon>
        <taxon>Arthropoda</taxon>
        <taxon>Crustacea</taxon>
        <taxon>Multicrustacea</taxon>
        <taxon>Malacostraca</taxon>
        <taxon>Eumalacostraca</taxon>
        <taxon>Eucarida</taxon>
        <taxon>Decapoda</taxon>
        <taxon>Pleocyemata</taxon>
        <taxon>Anomura</taxon>
        <taxon>Galatheoidea</taxon>
        <taxon>Porcellanidae</taxon>
        <taxon>Petrolisthes</taxon>
    </lineage>
</organism>
<sequence>MGLKGGGEWDREVEEIGIERWRRLGKRGGGYWEREVEKIGIERWRRLGQRGGEDWDREVKIGTERWRRLGQRGGEDWDREVEKIGKERWRKLEWTGGPDCKTFTKTKPHTLYPRPSYSHLNVTPKRYSMIQQSSSQTAVGSFLEPRNNSTRKTSSSLEQYLAVFSLTSPRHPPPHTHTMRRPDNTYEEEKRKEEK</sequence>
<feature type="compositionally biased region" description="Polar residues" evidence="1">
    <location>
        <begin position="146"/>
        <end position="158"/>
    </location>
</feature>
<dbReference type="AlphaFoldDB" id="A0AAE1FKP0"/>
<comment type="caution">
    <text evidence="2">The sequence shown here is derived from an EMBL/GenBank/DDBJ whole genome shotgun (WGS) entry which is preliminary data.</text>
</comment>
<dbReference type="Proteomes" id="UP001286313">
    <property type="component" value="Unassembled WGS sequence"/>
</dbReference>
<name>A0AAE1FKP0_PETCI</name>
<dbReference type="EMBL" id="JAWQEG010001969">
    <property type="protein sequence ID" value="KAK3875411.1"/>
    <property type="molecule type" value="Genomic_DNA"/>
</dbReference>
<feature type="compositionally biased region" description="Basic and acidic residues" evidence="1">
    <location>
        <begin position="180"/>
        <end position="195"/>
    </location>
</feature>
<feature type="region of interest" description="Disordered" evidence="1">
    <location>
        <begin position="131"/>
        <end position="195"/>
    </location>
</feature>
<evidence type="ECO:0000313" key="3">
    <source>
        <dbReference type="Proteomes" id="UP001286313"/>
    </source>
</evidence>
<protein>
    <submittedName>
        <fullName evidence="2">Uncharacterized protein</fullName>
    </submittedName>
</protein>
<evidence type="ECO:0000256" key="1">
    <source>
        <dbReference type="SAM" id="MobiDB-lite"/>
    </source>
</evidence>
<gene>
    <name evidence="2" type="ORF">Pcinc_019714</name>
</gene>
<reference evidence="2" key="1">
    <citation type="submission" date="2023-10" db="EMBL/GenBank/DDBJ databases">
        <title>Genome assemblies of two species of porcelain crab, Petrolisthes cinctipes and Petrolisthes manimaculis (Anomura: Porcellanidae).</title>
        <authorList>
            <person name="Angst P."/>
        </authorList>
    </citation>
    <scope>NUCLEOTIDE SEQUENCE</scope>
    <source>
        <strain evidence="2">PB745_01</strain>
        <tissue evidence="2">Gill</tissue>
    </source>
</reference>
<evidence type="ECO:0000313" key="2">
    <source>
        <dbReference type="EMBL" id="KAK3875411.1"/>
    </source>
</evidence>
<accession>A0AAE1FKP0</accession>